<gene>
    <name evidence="6" type="ORF">BIY29_01005</name>
</gene>
<name>A0A421DU41_9GAMM</name>
<dbReference type="Gene3D" id="1.10.260.40">
    <property type="entry name" value="lambda repressor-like DNA-binding domains"/>
    <property type="match status" value="1"/>
</dbReference>
<dbReference type="InterPro" id="IPR010982">
    <property type="entry name" value="Lambda_DNA-bd_dom_sf"/>
</dbReference>
<sequence>MNKNDWNPADIMVSLRKQGTSLAAISREAGLASSTLANVLTQHWPEGERLIADALKLDTIKSGQAT</sequence>
<dbReference type="AlphaFoldDB" id="A0A421DU41"/>
<evidence type="ECO:0000256" key="3">
    <source>
        <dbReference type="ARBA" id="ARBA00023125"/>
    </source>
</evidence>
<evidence type="ECO:0000313" key="7">
    <source>
        <dbReference type="Proteomes" id="UP000285648"/>
    </source>
</evidence>
<accession>A0A421DU41</accession>
<keyword evidence="3 6" id="KW-0238">DNA-binding</keyword>
<dbReference type="RefSeq" id="WP_121572939.1">
    <property type="nucleotide sequence ID" value="NZ_MJLZ01000001.1"/>
</dbReference>
<proteinExistence type="inferred from homology"/>
<dbReference type="InterPro" id="IPR038722">
    <property type="entry name" value="Ner_HTH_dom"/>
</dbReference>
<dbReference type="GO" id="GO:0003677">
    <property type="term" value="F:DNA binding"/>
    <property type="evidence" value="ECO:0007669"/>
    <property type="project" value="UniProtKB-KW"/>
</dbReference>
<organism evidence="6 7">
    <name type="scientific">Brenneria alni</name>
    <dbReference type="NCBI Taxonomy" id="71656"/>
    <lineage>
        <taxon>Bacteria</taxon>
        <taxon>Pseudomonadati</taxon>
        <taxon>Pseudomonadota</taxon>
        <taxon>Gammaproteobacteria</taxon>
        <taxon>Enterobacterales</taxon>
        <taxon>Pectobacteriaceae</taxon>
        <taxon>Brenneria</taxon>
    </lineage>
</organism>
<evidence type="ECO:0000313" key="6">
    <source>
        <dbReference type="EMBL" id="RLM28263.1"/>
    </source>
</evidence>
<comment type="similarity">
    <text evidence="1">Belongs to the ner transcriptional regulatory family.</text>
</comment>
<dbReference type="SUPFAM" id="SSF47413">
    <property type="entry name" value="lambda repressor-like DNA-binding domains"/>
    <property type="match status" value="1"/>
</dbReference>
<comment type="caution">
    <text evidence="6">The sequence shown here is derived from an EMBL/GenBank/DDBJ whole genome shotgun (WGS) entry which is preliminary data.</text>
</comment>
<evidence type="ECO:0000259" key="5">
    <source>
        <dbReference type="Pfam" id="PF13693"/>
    </source>
</evidence>
<reference evidence="6 7" key="1">
    <citation type="submission" date="2016-09" db="EMBL/GenBank/DDBJ databases">
        <authorList>
            <person name="Doonan J."/>
            <person name="Pachebat J.A."/>
            <person name="Golyshin P.N."/>
            <person name="Denman S."/>
            <person name="Mcdonald J.E."/>
        </authorList>
    </citation>
    <scope>NUCLEOTIDE SEQUENCE [LARGE SCALE GENOMIC DNA]</scope>
    <source>
        <strain evidence="6 7">NCPPB 3934</strain>
    </source>
</reference>
<keyword evidence="4" id="KW-0804">Transcription</keyword>
<evidence type="ECO:0000256" key="2">
    <source>
        <dbReference type="ARBA" id="ARBA00023015"/>
    </source>
</evidence>
<dbReference type="EMBL" id="MJLZ01000001">
    <property type="protein sequence ID" value="RLM28263.1"/>
    <property type="molecule type" value="Genomic_DNA"/>
</dbReference>
<feature type="domain" description="Ner winged helix-turn-helix DNA-binding" evidence="5">
    <location>
        <begin position="5"/>
        <end position="57"/>
    </location>
</feature>
<keyword evidence="7" id="KW-1185">Reference proteome</keyword>
<dbReference type="OrthoDB" id="5405994at2"/>
<keyword evidence="2" id="KW-0805">Transcription regulation</keyword>
<evidence type="ECO:0000256" key="1">
    <source>
        <dbReference type="ARBA" id="ARBA00006157"/>
    </source>
</evidence>
<protein>
    <submittedName>
        <fullName evidence="6">DNA-binding protein</fullName>
    </submittedName>
</protein>
<dbReference type="Proteomes" id="UP000285648">
    <property type="component" value="Unassembled WGS sequence"/>
</dbReference>
<dbReference type="Pfam" id="PF13693">
    <property type="entry name" value="HTH_35"/>
    <property type="match status" value="1"/>
</dbReference>
<evidence type="ECO:0000256" key="4">
    <source>
        <dbReference type="ARBA" id="ARBA00023163"/>
    </source>
</evidence>